<organism evidence="7 8">
    <name type="scientific">Collimonas pratensis</name>
    <dbReference type="NCBI Taxonomy" id="279113"/>
    <lineage>
        <taxon>Bacteria</taxon>
        <taxon>Pseudomonadati</taxon>
        <taxon>Pseudomonadota</taxon>
        <taxon>Betaproteobacteria</taxon>
        <taxon>Burkholderiales</taxon>
        <taxon>Oxalobacteraceae</taxon>
        <taxon>Collimonas</taxon>
    </lineage>
</organism>
<evidence type="ECO:0000256" key="3">
    <source>
        <dbReference type="ARBA" id="ARBA00022692"/>
    </source>
</evidence>
<dbReference type="STRING" id="279113.CPter91_0657"/>
<feature type="transmembrane region" description="Helical" evidence="6">
    <location>
        <begin position="6"/>
        <end position="23"/>
    </location>
</feature>
<dbReference type="InterPro" id="IPR001123">
    <property type="entry name" value="LeuE-type"/>
</dbReference>
<dbReference type="GO" id="GO:0005886">
    <property type="term" value="C:plasma membrane"/>
    <property type="evidence" value="ECO:0007669"/>
    <property type="project" value="UniProtKB-SubCell"/>
</dbReference>
<dbReference type="AlphaFoldDB" id="A0A127Q098"/>
<dbReference type="PATRIC" id="fig|279113.9.peg.665"/>
<evidence type="ECO:0000256" key="5">
    <source>
        <dbReference type="ARBA" id="ARBA00023136"/>
    </source>
</evidence>
<protein>
    <submittedName>
        <fullName evidence="7">LysE type translocator family protein</fullName>
    </submittedName>
</protein>
<evidence type="ECO:0000256" key="6">
    <source>
        <dbReference type="SAM" id="Phobius"/>
    </source>
</evidence>
<accession>A0A127Q098</accession>
<evidence type="ECO:0000313" key="8">
    <source>
        <dbReference type="Proteomes" id="UP000074561"/>
    </source>
</evidence>
<dbReference type="KEGG" id="cpra:CPter91_0657"/>
<comment type="subcellular location">
    <subcellularLocation>
        <location evidence="1">Cell membrane</location>
        <topology evidence="1">Multi-pass membrane protein</topology>
    </subcellularLocation>
</comment>
<evidence type="ECO:0000256" key="4">
    <source>
        <dbReference type="ARBA" id="ARBA00022989"/>
    </source>
</evidence>
<dbReference type="Pfam" id="PF01810">
    <property type="entry name" value="LysE"/>
    <property type="match status" value="1"/>
</dbReference>
<dbReference type="PANTHER" id="PTHR30086:SF20">
    <property type="entry name" value="ARGININE EXPORTER PROTEIN ARGO-RELATED"/>
    <property type="match status" value="1"/>
</dbReference>
<dbReference type="EMBL" id="CP013234">
    <property type="protein sequence ID" value="AMP03052.1"/>
    <property type="molecule type" value="Genomic_DNA"/>
</dbReference>
<keyword evidence="3 6" id="KW-0812">Transmembrane</keyword>
<keyword evidence="2" id="KW-1003">Cell membrane</keyword>
<evidence type="ECO:0000256" key="2">
    <source>
        <dbReference type="ARBA" id="ARBA00022475"/>
    </source>
</evidence>
<dbReference type="GO" id="GO:0015171">
    <property type="term" value="F:amino acid transmembrane transporter activity"/>
    <property type="evidence" value="ECO:0007669"/>
    <property type="project" value="TreeGrafter"/>
</dbReference>
<dbReference type="PANTHER" id="PTHR30086">
    <property type="entry name" value="ARGININE EXPORTER PROTEIN ARGO"/>
    <property type="match status" value="1"/>
</dbReference>
<feature type="transmembrane region" description="Helical" evidence="6">
    <location>
        <begin position="30"/>
        <end position="50"/>
    </location>
</feature>
<keyword evidence="5 6" id="KW-0472">Membrane</keyword>
<dbReference type="Proteomes" id="UP000074561">
    <property type="component" value="Chromosome"/>
</dbReference>
<sequence>MITNVLNPKVILFFLSFFPQFVLHDAQHKTAAFLLLGAVFSVVTLCWNSGTAMLAGTLSQHASNNPQVKHWLERSVGAAFVALGMKLALTRN</sequence>
<evidence type="ECO:0000256" key="1">
    <source>
        <dbReference type="ARBA" id="ARBA00004651"/>
    </source>
</evidence>
<reference evidence="7 8" key="1">
    <citation type="submission" date="2015-11" db="EMBL/GenBank/DDBJ databases">
        <title>Exploring the genomic traits of fungus-feeding bacterial genus Collimonas.</title>
        <authorList>
            <person name="Song C."/>
            <person name="Schmidt R."/>
            <person name="de Jager V."/>
            <person name="Krzyzanowska D."/>
            <person name="Jongedijk E."/>
            <person name="Cankar K."/>
            <person name="Beekwilder J."/>
            <person name="van Veen A."/>
            <person name="de Boer W."/>
            <person name="van Veen J.A."/>
            <person name="Garbeva P."/>
        </authorList>
    </citation>
    <scope>NUCLEOTIDE SEQUENCE [LARGE SCALE GENOMIC DNA]</scope>
    <source>
        <strain evidence="7 8">Ter91</strain>
    </source>
</reference>
<keyword evidence="4 6" id="KW-1133">Transmembrane helix</keyword>
<evidence type="ECO:0000313" key="7">
    <source>
        <dbReference type="EMBL" id="AMP03052.1"/>
    </source>
</evidence>
<name>A0A127Q098_9BURK</name>
<gene>
    <name evidence="7" type="ORF">CPter91_0657</name>
</gene>
<proteinExistence type="predicted"/>